<sequence length="55" mass="6151">MEILLTNDDSIDSPLLKLAIDFLKSAGNLKVVVPEDEQSWKGKSVTRFSDMVMKP</sequence>
<proteinExistence type="predicted"/>
<accession>A0A382TBY1</accession>
<evidence type="ECO:0000313" key="2">
    <source>
        <dbReference type="EMBL" id="SVD19640.1"/>
    </source>
</evidence>
<dbReference type="Gene3D" id="3.40.1210.10">
    <property type="entry name" value="Survival protein SurE-like phosphatase/nucleotidase"/>
    <property type="match status" value="1"/>
</dbReference>
<reference evidence="2" key="1">
    <citation type="submission" date="2018-05" db="EMBL/GenBank/DDBJ databases">
        <authorList>
            <person name="Lanie J.A."/>
            <person name="Ng W.-L."/>
            <person name="Kazmierczak K.M."/>
            <person name="Andrzejewski T.M."/>
            <person name="Davidsen T.M."/>
            <person name="Wayne K.J."/>
            <person name="Tettelin H."/>
            <person name="Glass J.I."/>
            <person name="Rusch D."/>
            <person name="Podicherti R."/>
            <person name="Tsui H.-C.T."/>
            <person name="Winkler M.E."/>
        </authorList>
    </citation>
    <scope>NUCLEOTIDE SEQUENCE</scope>
</reference>
<feature type="non-terminal residue" evidence="2">
    <location>
        <position position="55"/>
    </location>
</feature>
<gene>
    <name evidence="2" type="ORF">METZ01_LOCUS372494</name>
</gene>
<organism evidence="2">
    <name type="scientific">marine metagenome</name>
    <dbReference type="NCBI Taxonomy" id="408172"/>
    <lineage>
        <taxon>unclassified sequences</taxon>
        <taxon>metagenomes</taxon>
        <taxon>ecological metagenomes</taxon>
    </lineage>
</organism>
<dbReference type="InterPro" id="IPR036523">
    <property type="entry name" value="SurE-like_sf"/>
</dbReference>
<dbReference type="SUPFAM" id="SSF64167">
    <property type="entry name" value="SurE-like"/>
    <property type="match status" value="1"/>
</dbReference>
<dbReference type="EMBL" id="UINC01135473">
    <property type="protein sequence ID" value="SVD19640.1"/>
    <property type="molecule type" value="Genomic_DNA"/>
</dbReference>
<dbReference type="InterPro" id="IPR002828">
    <property type="entry name" value="SurE-like_Pase/nucleotidase"/>
</dbReference>
<name>A0A382TBY1_9ZZZZ</name>
<evidence type="ECO:0000259" key="1">
    <source>
        <dbReference type="Pfam" id="PF01975"/>
    </source>
</evidence>
<protein>
    <recommendedName>
        <fullName evidence="1">Survival protein SurE-like phosphatase/nucleotidase domain-containing protein</fullName>
    </recommendedName>
</protein>
<dbReference type="AlphaFoldDB" id="A0A382TBY1"/>
<dbReference type="GO" id="GO:0016787">
    <property type="term" value="F:hydrolase activity"/>
    <property type="evidence" value="ECO:0007669"/>
    <property type="project" value="InterPro"/>
</dbReference>
<dbReference type="Pfam" id="PF01975">
    <property type="entry name" value="SurE"/>
    <property type="match status" value="1"/>
</dbReference>
<feature type="domain" description="Survival protein SurE-like phosphatase/nucleotidase" evidence="1">
    <location>
        <begin position="3"/>
        <end position="51"/>
    </location>
</feature>